<evidence type="ECO:0000256" key="1">
    <source>
        <dbReference type="SAM" id="MobiDB-lite"/>
    </source>
</evidence>
<evidence type="ECO:0000313" key="2">
    <source>
        <dbReference type="EMBL" id="GMN39614.1"/>
    </source>
</evidence>
<reference evidence="2" key="1">
    <citation type="submission" date="2023-07" db="EMBL/GenBank/DDBJ databases">
        <title>draft genome sequence of fig (Ficus carica).</title>
        <authorList>
            <person name="Takahashi T."/>
            <person name="Nishimura K."/>
        </authorList>
    </citation>
    <scope>NUCLEOTIDE SEQUENCE</scope>
</reference>
<comment type="caution">
    <text evidence="2">The sequence shown here is derived from an EMBL/GenBank/DDBJ whole genome shotgun (WGS) entry which is preliminary data.</text>
</comment>
<dbReference type="PANTHER" id="PTHR33564">
    <property type="entry name" value="TRANSMEMBRANE PROTEIN"/>
    <property type="match status" value="1"/>
</dbReference>
<dbReference type="EMBL" id="BTGU01000009">
    <property type="protein sequence ID" value="GMN39614.1"/>
    <property type="molecule type" value="Genomic_DNA"/>
</dbReference>
<keyword evidence="3" id="KW-1185">Reference proteome</keyword>
<feature type="region of interest" description="Disordered" evidence="1">
    <location>
        <begin position="39"/>
        <end position="77"/>
    </location>
</feature>
<accession>A0AA87ZM38</accession>
<protein>
    <submittedName>
        <fullName evidence="2">Uncharacterized protein</fullName>
    </submittedName>
</protein>
<sequence>MKDMELELGGRFLHSHRKSRFRIGSAKRTSKKTVRFANDVVEPSSNNKEYRRRHKAESRQVSTMEEPKLKDTSMPPNRQALYRGLIESKALKGQYVH</sequence>
<organism evidence="2 3">
    <name type="scientific">Ficus carica</name>
    <name type="common">Common fig</name>
    <dbReference type="NCBI Taxonomy" id="3494"/>
    <lineage>
        <taxon>Eukaryota</taxon>
        <taxon>Viridiplantae</taxon>
        <taxon>Streptophyta</taxon>
        <taxon>Embryophyta</taxon>
        <taxon>Tracheophyta</taxon>
        <taxon>Spermatophyta</taxon>
        <taxon>Magnoliopsida</taxon>
        <taxon>eudicotyledons</taxon>
        <taxon>Gunneridae</taxon>
        <taxon>Pentapetalae</taxon>
        <taxon>rosids</taxon>
        <taxon>fabids</taxon>
        <taxon>Rosales</taxon>
        <taxon>Moraceae</taxon>
        <taxon>Ficeae</taxon>
        <taxon>Ficus</taxon>
    </lineage>
</organism>
<proteinExistence type="predicted"/>
<gene>
    <name evidence="2" type="ORF">TIFTF001_008846</name>
</gene>
<dbReference type="AlphaFoldDB" id="A0AA87ZM38"/>
<name>A0AA87ZM38_FICCA</name>
<dbReference type="PANTHER" id="PTHR33564:SF8">
    <property type="entry name" value="TRANSMEMBRANE PROTEIN"/>
    <property type="match status" value="1"/>
</dbReference>
<dbReference type="Proteomes" id="UP001187192">
    <property type="component" value="Unassembled WGS sequence"/>
</dbReference>
<evidence type="ECO:0000313" key="3">
    <source>
        <dbReference type="Proteomes" id="UP001187192"/>
    </source>
</evidence>